<dbReference type="InterPro" id="IPR029044">
    <property type="entry name" value="Nucleotide-diphossugar_trans"/>
</dbReference>
<name>A0A3B0TQC4_9ZZZZ</name>
<gene>
    <name evidence="4" type="ORF">MNBD_BACTEROID01-913</name>
</gene>
<evidence type="ECO:0000256" key="1">
    <source>
        <dbReference type="ARBA" id="ARBA00022679"/>
    </source>
</evidence>
<accession>A0A3B0TQC4</accession>
<dbReference type="InterPro" id="IPR005835">
    <property type="entry name" value="NTP_transferase_dom"/>
</dbReference>
<reference evidence="4" key="1">
    <citation type="submission" date="2018-06" db="EMBL/GenBank/DDBJ databases">
        <authorList>
            <person name="Zhirakovskaya E."/>
        </authorList>
    </citation>
    <scope>NUCLEOTIDE SEQUENCE</scope>
</reference>
<dbReference type="PANTHER" id="PTHR43584">
    <property type="entry name" value="NUCLEOTIDYL TRANSFERASE"/>
    <property type="match status" value="1"/>
</dbReference>
<keyword evidence="1 4" id="KW-0808">Transferase</keyword>
<dbReference type="EMBL" id="UOEP01000087">
    <property type="protein sequence ID" value="VAW18413.1"/>
    <property type="molecule type" value="Genomic_DNA"/>
</dbReference>
<organism evidence="4">
    <name type="scientific">hydrothermal vent metagenome</name>
    <dbReference type="NCBI Taxonomy" id="652676"/>
    <lineage>
        <taxon>unclassified sequences</taxon>
        <taxon>metagenomes</taxon>
        <taxon>ecological metagenomes</taxon>
    </lineage>
</organism>
<feature type="domain" description="Nucleotidyl transferase" evidence="3">
    <location>
        <begin position="2"/>
        <end position="139"/>
    </location>
</feature>
<dbReference type="InterPro" id="IPR050065">
    <property type="entry name" value="GlmU-like"/>
</dbReference>
<evidence type="ECO:0000256" key="2">
    <source>
        <dbReference type="ARBA" id="ARBA00022695"/>
    </source>
</evidence>
<dbReference type="AlphaFoldDB" id="A0A3B0TQC4"/>
<proteinExistence type="predicted"/>
<dbReference type="Gene3D" id="3.90.550.10">
    <property type="entry name" value="Spore Coat Polysaccharide Biosynthesis Protein SpsA, Chain A"/>
    <property type="match status" value="1"/>
</dbReference>
<evidence type="ECO:0000259" key="3">
    <source>
        <dbReference type="Pfam" id="PF00483"/>
    </source>
</evidence>
<dbReference type="CDD" id="cd06422">
    <property type="entry name" value="NTP_transferase_like_1"/>
    <property type="match status" value="1"/>
</dbReference>
<dbReference type="PANTHER" id="PTHR43584:SF8">
    <property type="entry name" value="N-ACETYLMURAMATE ALPHA-1-PHOSPHATE URIDYLYLTRANSFERASE"/>
    <property type="match status" value="1"/>
</dbReference>
<dbReference type="Pfam" id="PF00483">
    <property type="entry name" value="NTP_transferase"/>
    <property type="match status" value="1"/>
</dbReference>
<keyword evidence="2" id="KW-0548">Nucleotidyltransferase</keyword>
<protein>
    <submittedName>
        <fullName evidence="4">Mannose-1-phosphate guanyltransferase</fullName>
    </submittedName>
</protein>
<evidence type="ECO:0000313" key="4">
    <source>
        <dbReference type="EMBL" id="VAW18413.1"/>
    </source>
</evidence>
<dbReference type="GO" id="GO:0016779">
    <property type="term" value="F:nucleotidyltransferase activity"/>
    <property type="evidence" value="ECO:0007669"/>
    <property type="project" value="UniProtKB-KW"/>
</dbReference>
<dbReference type="SUPFAM" id="SSF53448">
    <property type="entry name" value="Nucleotide-diphospho-sugar transferases"/>
    <property type="match status" value="1"/>
</dbReference>
<sequence length="242" mass="26560">MKAMIFAAGLGTRLKPLTSHTPKALIKVAGKTLLQMAIEKLKGFGIHSVVVNVHHFEGQVVNYLAENNNFGIDISISDESAQLLDTGGGLKKAAALLSGSEPILLYNVDVLSNVDLARVLEQHIATCSLATLVVRKRETQRYLLFDKYNILVGWRNDKTGETKISAPENFENARPFAFSGIHIISPQLPGLLDEEGVFSIINAYLKLAKQHKISGYIDNSSLWMDLGRMDQLEKASEILSGN</sequence>